<dbReference type="InterPro" id="IPR011990">
    <property type="entry name" value="TPR-like_helical_dom_sf"/>
</dbReference>
<keyword evidence="2" id="KW-0539">Nucleus</keyword>
<dbReference type="SMART" id="SM00028">
    <property type="entry name" value="TPR"/>
    <property type="match status" value="4"/>
</dbReference>
<evidence type="ECO:0000256" key="1">
    <source>
        <dbReference type="ARBA" id="ARBA00004123"/>
    </source>
</evidence>
<dbReference type="KEGG" id="ein:Eint_081330"/>
<proteinExistence type="predicted"/>
<dbReference type="SUPFAM" id="SSF48452">
    <property type="entry name" value="TPR-like"/>
    <property type="match status" value="2"/>
</dbReference>
<dbReference type="GeneID" id="9698253"/>
<reference evidence="4 5" key="2">
    <citation type="journal article" date="2012" name="Proc. Natl. Acad. Sci. U.S.A.">
        <title>Gain and loss of multiple functionally related, horizontally transferred genes in the reduced genomes of two microsporidian parasites.</title>
        <authorList>
            <person name="Pombert J.-F."/>
            <person name="Selman M."/>
            <person name="Burki F."/>
            <person name="Bardell F.T."/>
            <person name="Farinelli L."/>
            <person name="Solter L.F."/>
            <person name="Whitman D.W."/>
            <person name="Weiss L.M."/>
            <person name="Corradi N."/>
            <person name="Keeling P.J."/>
        </authorList>
    </citation>
    <scope>NUCLEOTIDE SEQUENCE [LARGE SCALE GENOMIC DNA]</scope>
    <source>
        <strain evidence="4 5">ATCC 50506</strain>
    </source>
</reference>
<dbReference type="VEuPathDB" id="MicrosporidiaDB:Eint_081330"/>
<feature type="region of interest" description="Disordered" evidence="3">
    <location>
        <begin position="1"/>
        <end position="21"/>
    </location>
</feature>
<evidence type="ECO:0000256" key="3">
    <source>
        <dbReference type="SAM" id="MobiDB-lite"/>
    </source>
</evidence>
<feature type="compositionally biased region" description="Gly residues" evidence="3">
    <location>
        <begin position="1"/>
        <end position="10"/>
    </location>
</feature>
<dbReference type="OrthoDB" id="418911at2759"/>
<evidence type="ECO:0000313" key="4">
    <source>
        <dbReference type="EMBL" id="ADM12065.1"/>
    </source>
</evidence>
<protein>
    <submittedName>
        <fullName evidence="4">Uncharacterized protein</fullName>
    </submittedName>
</protein>
<sequence length="409" mass="47085">MGGVQIGGKIGRSMDGKMKEGDMKKSRNIHLDLEEVAMCSIEALKANPSNVEALYSLGKYHIENKNIDEVETIANKLFELEEESYEACVLSGHIGLQTSELDKSYENFVKAYGKVEYKDKFLIYGISLFYEALGDYASERPWLVLLNKLGVEEYKSYEVLFRTGVCLKKMNRLQDSINVFRVILYDPVSDTYDPYAQIQMAHLYEMQSKHDLAIEILSRIKKEGKLNLMVSRLHAWIDFKVGNFRRVRKRHKEDSDTIDDPYLLYLAGRIKYMEKNYTDALRKYMKVIQTDSICGMVHNSIGCIYLRQGNLVSAKIAFINALEANPRFSEASMNLKHIEKIIPKKTKETIEPLEDILYNPRELPPSIGRTRYLDSGGVFSDPVYNIHPRMFRILLPMKTSKLELLPGRS</sequence>
<dbReference type="Gene3D" id="1.25.40.10">
    <property type="entry name" value="Tetratricopeptide repeat domain"/>
    <property type="match status" value="1"/>
</dbReference>
<keyword evidence="5" id="KW-1185">Reference proteome</keyword>
<dbReference type="EMBL" id="CP001949">
    <property type="protein sequence ID" value="ADM12065.1"/>
    <property type="molecule type" value="Genomic_DNA"/>
</dbReference>
<comment type="subcellular location">
    <subcellularLocation>
        <location evidence="1">Nucleus</location>
    </subcellularLocation>
</comment>
<name>E0S8C7_ENCIT</name>
<dbReference type="Proteomes" id="UP000002313">
    <property type="component" value="Chromosome VIII"/>
</dbReference>
<dbReference type="AlphaFoldDB" id="E0S8C7"/>
<evidence type="ECO:0000313" key="5">
    <source>
        <dbReference type="Proteomes" id="UP000002313"/>
    </source>
</evidence>
<dbReference type="RefSeq" id="XP_003073425.1">
    <property type="nucleotide sequence ID" value="XM_003073379.1"/>
</dbReference>
<reference evidence="4 5" key="1">
    <citation type="journal article" date="2010" name="Nat. Commun.">
        <title>The complete sequence of the smallest known nuclear genome from the microsporidian Encephalitozoon intestinalis.</title>
        <authorList>
            <person name="Corradi N."/>
            <person name="Pombert J.-F."/>
            <person name="Farinelli L."/>
            <person name="Didier E.S."/>
            <person name="Keeling P.J."/>
        </authorList>
    </citation>
    <scope>NUCLEOTIDE SEQUENCE [LARGE SCALE GENOMIC DNA]</scope>
    <source>
        <strain evidence="4 5">ATCC 50506</strain>
    </source>
</reference>
<dbReference type="InterPro" id="IPR019734">
    <property type="entry name" value="TPR_rpt"/>
</dbReference>
<dbReference type="InterPro" id="IPR051630">
    <property type="entry name" value="Corepressor-Demethylase"/>
</dbReference>
<dbReference type="HOGENOM" id="CLU_660725_0_0_1"/>
<organism evidence="4 5">
    <name type="scientific">Encephalitozoon intestinalis (strain ATCC 50506)</name>
    <name type="common">Microsporidian parasite</name>
    <name type="synonym">Septata intestinalis</name>
    <dbReference type="NCBI Taxonomy" id="876142"/>
    <lineage>
        <taxon>Eukaryota</taxon>
        <taxon>Fungi</taxon>
        <taxon>Fungi incertae sedis</taxon>
        <taxon>Microsporidia</taxon>
        <taxon>Unikaryonidae</taxon>
        <taxon>Encephalitozoon</taxon>
    </lineage>
</organism>
<evidence type="ECO:0000256" key="2">
    <source>
        <dbReference type="ARBA" id="ARBA00023242"/>
    </source>
</evidence>
<dbReference type="PANTHER" id="PTHR14017">
    <property type="entry name" value="LYSINE-SPECIFIC DEMETHYLASE"/>
    <property type="match status" value="1"/>
</dbReference>
<gene>
    <name evidence="4" type="ORF">Eint_081330</name>
</gene>
<accession>E0S8C7</accession>
<dbReference type="GO" id="GO:0005634">
    <property type="term" value="C:nucleus"/>
    <property type="evidence" value="ECO:0007669"/>
    <property type="project" value="UniProtKB-SubCell"/>
</dbReference>
<dbReference type="PANTHER" id="PTHR14017:SF28">
    <property type="entry name" value="CHROMOSOME UNDETERMINED SCAFFOLD_98, WHOLE GENOME SHOTGUN SEQUENCE"/>
    <property type="match status" value="1"/>
</dbReference>
<dbReference type="Pfam" id="PF13181">
    <property type="entry name" value="TPR_8"/>
    <property type="match status" value="1"/>
</dbReference>
<feature type="compositionally biased region" description="Basic and acidic residues" evidence="3">
    <location>
        <begin position="12"/>
        <end position="21"/>
    </location>
</feature>